<evidence type="ECO:0000256" key="2">
    <source>
        <dbReference type="ARBA" id="ARBA00006706"/>
    </source>
</evidence>
<dbReference type="PANTHER" id="PTHR12001">
    <property type="entry name" value="GERANYLGERANYL PYROPHOSPHATE SYNTHASE"/>
    <property type="match status" value="1"/>
</dbReference>
<dbReference type="InterPro" id="IPR008949">
    <property type="entry name" value="Isoprenoid_synthase_dom_sf"/>
</dbReference>
<name>A0ABT0R0N3_9MICO</name>
<evidence type="ECO:0000256" key="4">
    <source>
        <dbReference type="ARBA" id="ARBA00022723"/>
    </source>
</evidence>
<accession>A0ABT0R0N3</accession>
<keyword evidence="8" id="KW-1185">Reference proteome</keyword>
<evidence type="ECO:0000313" key="7">
    <source>
        <dbReference type="EMBL" id="MCL6423467.1"/>
    </source>
</evidence>
<evidence type="ECO:0000256" key="3">
    <source>
        <dbReference type="ARBA" id="ARBA00022679"/>
    </source>
</evidence>
<dbReference type="Gene3D" id="1.10.600.10">
    <property type="entry name" value="Farnesyl Diphosphate Synthase"/>
    <property type="match status" value="1"/>
</dbReference>
<sequence>MDPLRSPQADATALAQLDAQCARAVESTLRSALDRHREDLAAIAPEAARMADVLEEFLVGGKLLRPRLCFWGGVAAAGDALSPAQVQALGACGAAIELVQASALLHDDVIDRSETRRGRPAVHIALAEEHRARRLDGGADRFGEAAAIVLGDLSLAWAHELIASIDGAHAEFAALCTEVMAGQHLDILHQAGGFTSPESAEDAARSVIRWKTVPYTTARPVRLGARLLGAEGETLDALTRWAEDIGIAFQLRDDLLSVVGEEERTGKPIGGDVREGKRTALLARTHAAADAPGRALLEAVVGREDASASDVARVQQLMASTGAVASIAREITQLAAGARTALAGIPGLSAAGRAGLQMLADSATDLTDLDLGALPAED</sequence>
<comment type="caution">
    <text evidence="7">The sequence shown here is derived from an EMBL/GenBank/DDBJ whole genome shotgun (WGS) entry which is preliminary data.</text>
</comment>
<organism evidence="7 8">
    <name type="scientific">Brachybacterium equifaecis</name>
    <dbReference type="NCBI Taxonomy" id="2910770"/>
    <lineage>
        <taxon>Bacteria</taxon>
        <taxon>Bacillati</taxon>
        <taxon>Actinomycetota</taxon>
        <taxon>Actinomycetes</taxon>
        <taxon>Micrococcales</taxon>
        <taxon>Dermabacteraceae</taxon>
        <taxon>Brachybacterium</taxon>
    </lineage>
</organism>
<evidence type="ECO:0000313" key="8">
    <source>
        <dbReference type="Proteomes" id="UP001203761"/>
    </source>
</evidence>
<comment type="similarity">
    <text evidence="2 6">Belongs to the FPP/GGPP synthase family.</text>
</comment>
<dbReference type="EMBL" id="JAKNCJ010000003">
    <property type="protein sequence ID" value="MCL6423467.1"/>
    <property type="molecule type" value="Genomic_DNA"/>
</dbReference>
<gene>
    <name evidence="7" type="ORF">Bequi_08710</name>
</gene>
<dbReference type="Proteomes" id="UP001203761">
    <property type="component" value="Unassembled WGS sequence"/>
</dbReference>
<evidence type="ECO:0000256" key="1">
    <source>
        <dbReference type="ARBA" id="ARBA00001946"/>
    </source>
</evidence>
<dbReference type="CDD" id="cd00685">
    <property type="entry name" value="Trans_IPPS_HT"/>
    <property type="match status" value="1"/>
</dbReference>
<dbReference type="PANTHER" id="PTHR12001:SF85">
    <property type="entry name" value="SHORT CHAIN ISOPRENYL DIPHOSPHATE SYNTHASE"/>
    <property type="match status" value="1"/>
</dbReference>
<keyword evidence="3 6" id="KW-0808">Transferase</keyword>
<reference evidence="7" key="1">
    <citation type="submission" date="2022-02" db="EMBL/GenBank/DDBJ databases">
        <authorList>
            <person name="Lee M."/>
            <person name="Kim S.-J."/>
            <person name="Jung M.-Y."/>
        </authorList>
    </citation>
    <scope>NUCLEOTIDE SEQUENCE</scope>
    <source>
        <strain evidence="7">JHP9</strain>
    </source>
</reference>
<dbReference type="InterPro" id="IPR000092">
    <property type="entry name" value="Polyprenyl_synt"/>
</dbReference>
<keyword evidence="5" id="KW-0460">Magnesium</keyword>
<proteinExistence type="inferred from homology"/>
<dbReference type="SFLD" id="SFLDS00005">
    <property type="entry name" value="Isoprenoid_Synthase_Type_I"/>
    <property type="match status" value="1"/>
</dbReference>
<protein>
    <submittedName>
        <fullName evidence="7">Polyprenyl synthetase family protein</fullName>
    </submittedName>
</protein>
<evidence type="ECO:0000256" key="5">
    <source>
        <dbReference type="ARBA" id="ARBA00022842"/>
    </source>
</evidence>
<dbReference type="PROSITE" id="PS00723">
    <property type="entry name" value="POLYPRENYL_SYNTHASE_1"/>
    <property type="match status" value="1"/>
</dbReference>
<dbReference type="SUPFAM" id="SSF48576">
    <property type="entry name" value="Terpenoid synthases"/>
    <property type="match status" value="1"/>
</dbReference>
<dbReference type="Pfam" id="PF00348">
    <property type="entry name" value="polyprenyl_synt"/>
    <property type="match status" value="1"/>
</dbReference>
<keyword evidence="4" id="KW-0479">Metal-binding</keyword>
<evidence type="ECO:0000256" key="6">
    <source>
        <dbReference type="RuleBase" id="RU004466"/>
    </source>
</evidence>
<comment type="cofactor">
    <cofactor evidence="1">
        <name>Mg(2+)</name>
        <dbReference type="ChEBI" id="CHEBI:18420"/>
    </cofactor>
</comment>
<dbReference type="InterPro" id="IPR033749">
    <property type="entry name" value="Polyprenyl_synt_CS"/>
</dbReference>
<dbReference type="RefSeq" id="WP_249737543.1">
    <property type="nucleotide sequence ID" value="NZ_JAKNCJ010000003.1"/>
</dbReference>